<dbReference type="Proteomes" id="UP000027730">
    <property type="component" value="Unassembled WGS sequence"/>
</dbReference>
<dbReference type="OrthoDB" id="3917952at2759"/>
<dbReference type="HOGENOM" id="CLU_1481689_0_0_1"/>
<name>A0A074W7B0_9PEZI</name>
<evidence type="ECO:0000256" key="1">
    <source>
        <dbReference type="SAM" id="MobiDB-lite"/>
    </source>
</evidence>
<evidence type="ECO:0000313" key="3">
    <source>
        <dbReference type="Proteomes" id="UP000027730"/>
    </source>
</evidence>
<organism evidence="2 3">
    <name type="scientific">Aureobasidium namibiae CBS 147.97</name>
    <dbReference type="NCBI Taxonomy" id="1043004"/>
    <lineage>
        <taxon>Eukaryota</taxon>
        <taxon>Fungi</taxon>
        <taxon>Dikarya</taxon>
        <taxon>Ascomycota</taxon>
        <taxon>Pezizomycotina</taxon>
        <taxon>Dothideomycetes</taxon>
        <taxon>Dothideomycetidae</taxon>
        <taxon>Dothideales</taxon>
        <taxon>Saccotheciaceae</taxon>
        <taxon>Aureobasidium</taxon>
    </lineage>
</organism>
<feature type="region of interest" description="Disordered" evidence="1">
    <location>
        <begin position="1"/>
        <end position="44"/>
    </location>
</feature>
<sequence length="182" mass="20431">MSRQQDQDRNMTASQQNEVSVPDATSPNNAVKKVAASEDRGYDYKGYPRPGDNDHFPMYPGINHNSNENLERMFKANYLEMMENFNEGKREVAEAMAQELLGWRKLPTLHRTYSHIVLAYGAQDGLLHAQKAVEEAERALLRFGDAGIGEKVLAHAKETLEAVQKAHGDKVEQEADSESKAK</sequence>
<dbReference type="EMBL" id="KL584726">
    <property type="protein sequence ID" value="KEQ68748.1"/>
    <property type="molecule type" value="Genomic_DNA"/>
</dbReference>
<gene>
    <name evidence="2" type="ORF">M436DRAFT_86122</name>
</gene>
<evidence type="ECO:0000313" key="2">
    <source>
        <dbReference type="EMBL" id="KEQ68748.1"/>
    </source>
</evidence>
<dbReference type="RefSeq" id="XP_013422965.1">
    <property type="nucleotide sequence ID" value="XM_013567511.1"/>
</dbReference>
<reference evidence="2 3" key="1">
    <citation type="journal article" date="2014" name="BMC Genomics">
        <title>Genome sequencing of four Aureobasidium pullulans varieties: biotechnological potential, stress tolerance, and description of new species.</title>
        <authorList>
            <person name="Gostin Ar C."/>
            <person name="Ohm R.A."/>
            <person name="Kogej T."/>
            <person name="Sonjak S."/>
            <person name="Turk M."/>
            <person name="Zajc J."/>
            <person name="Zalar P."/>
            <person name="Grube M."/>
            <person name="Sun H."/>
            <person name="Han J."/>
            <person name="Sharma A."/>
            <person name="Chiniquy J."/>
            <person name="Ngan C.Y."/>
            <person name="Lipzen A."/>
            <person name="Barry K."/>
            <person name="Grigoriev I.V."/>
            <person name="Gunde-Cimerman N."/>
        </authorList>
    </citation>
    <scope>NUCLEOTIDE SEQUENCE [LARGE SCALE GENOMIC DNA]</scope>
    <source>
        <strain evidence="2 3">CBS 147.97</strain>
    </source>
</reference>
<accession>A0A074W7B0</accession>
<protein>
    <submittedName>
        <fullName evidence="2">Uncharacterized protein</fullName>
    </submittedName>
</protein>
<dbReference type="AlphaFoldDB" id="A0A074W7B0"/>
<dbReference type="GeneID" id="25417653"/>
<proteinExistence type="predicted"/>
<feature type="compositionally biased region" description="Polar residues" evidence="1">
    <location>
        <begin position="10"/>
        <end position="29"/>
    </location>
</feature>
<keyword evidence="3" id="KW-1185">Reference proteome</keyword>